<keyword evidence="1" id="KW-1133">Transmembrane helix</keyword>
<organism evidence="2">
    <name type="scientific">Salmonella bongori serovar 44:r:-</name>
    <dbReference type="NCBI Taxonomy" id="1967585"/>
    <lineage>
        <taxon>Bacteria</taxon>
        <taxon>Pseudomonadati</taxon>
        <taxon>Pseudomonadota</taxon>
        <taxon>Gammaproteobacteria</taxon>
        <taxon>Enterobacterales</taxon>
        <taxon>Enterobacteriaceae</taxon>
        <taxon>Salmonella</taxon>
    </lineage>
</organism>
<reference evidence="2" key="2">
    <citation type="submission" date="2018-09" db="EMBL/GenBank/DDBJ databases">
        <authorList>
            <consortium name="NCBI Pathogen Detection Project"/>
        </authorList>
    </citation>
    <scope>NUCLEOTIDE SEQUENCE</scope>
    <source>
        <strain evidence="2">2702-77</strain>
    </source>
</reference>
<keyword evidence="1" id="KW-0472">Membrane</keyword>
<comment type="caution">
    <text evidence="2">The sequence shown here is derived from an EMBL/GenBank/DDBJ whole genome shotgun (WGS) entry which is preliminary data.</text>
</comment>
<dbReference type="AlphaFoldDB" id="A0A702BSD9"/>
<evidence type="ECO:0000313" key="2">
    <source>
        <dbReference type="EMBL" id="HAC6694666.1"/>
    </source>
</evidence>
<protein>
    <submittedName>
        <fullName evidence="2">Uncharacterized protein</fullName>
    </submittedName>
</protein>
<dbReference type="EMBL" id="DAAMHO010000010">
    <property type="protein sequence ID" value="HAC6694666.1"/>
    <property type="molecule type" value="Genomic_DNA"/>
</dbReference>
<proteinExistence type="predicted"/>
<evidence type="ECO:0000256" key="1">
    <source>
        <dbReference type="SAM" id="Phobius"/>
    </source>
</evidence>
<reference evidence="2" key="1">
    <citation type="journal article" date="2018" name="Genome Biol.">
        <title>SKESA: strategic k-mer extension for scrupulous assemblies.</title>
        <authorList>
            <person name="Souvorov A."/>
            <person name="Agarwala R."/>
            <person name="Lipman D.J."/>
        </authorList>
    </citation>
    <scope>NUCLEOTIDE SEQUENCE</scope>
    <source>
        <strain evidence="2">2702-77</strain>
    </source>
</reference>
<keyword evidence="1" id="KW-0812">Transmembrane</keyword>
<name>A0A702BSD9_SALBN</name>
<feature type="transmembrane region" description="Helical" evidence="1">
    <location>
        <begin position="20"/>
        <end position="43"/>
    </location>
</feature>
<accession>A0A702BSD9</accession>
<gene>
    <name evidence="2" type="ORF">G0D16_10310</name>
</gene>
<sequence length="64" mass="7808">MARIQRNHFFDRQFFTSDTFTRHGALLIIKVYIFYTLSIFSTITPHRRYFANKNYFHLFIPCAI</sequence>